<feature type="domain" description="EamA" evidence="7">
    <location>
        <begin position="192"/>
        <end position="319"/>
    </location>
</feature>
<keyword evidence="5 6" id="KW-0472">Membrane</keyword>
<evidence type="ECO:0000256" key="3">
    <source>
        <dbReference type="ARBA" id="ARBA00022692"/>
    </source>
</evidence>
<feature type="transmembrane region" description="Helical" evidence="6">
    <location>
        <begin position="247"/>
        <end position="268"/>
    </location>
</feature>
<evidence type="ECO:0000256" key="5">
    <source>
        <dbReference type="ARBA" id="ARBA00023136"/>
    </source>
</evidence>
<sequence>MEEIKPYLFVVFAQLIYGGNYILGKDALNGGMPTSIFVFYRLFFANLVFVPFALAFGRKNAPPLSWKMAVKIFFYALFGSTFSLNIFVIGVKYSSSTVTSAISNAVPVVTFMLAVLLRMERVTLKKISGIAKILGVVLCLVGVIVLAFYEGPNLKSISHHHPFLHGSNNKHGPHSKLEVIIGTSILTFYTVTLSLWIILQVPILKEYPSKLLFGTLCTSFGVVQSFFVALIVERDFNKWKLHCDDTLVAVLYAGILVSGLAFYLQVWVVEKKGPVFSSIWQPFSLLITLACSSFFLGEKVKLGSVLGGLLMIGSLYSVLWGKQRENVEKKVNTEEEIKCQELTVTKNATTSQDSAIAVPD</sequence>
<dbReference type="Pfam" id="PF00892">
    <property type="entry name" value="EamA"/>
    <property type="match status" value="2"/>
</dbReference>
<evidence type="ECO:0000256" key="2">
    <source>
        <dbReference type="ARBA" id="ARBA00007635"/>
    </source>
</evidence>
<feature type="transmembrane region" description="Helical" evidence="6">
    <location>
        <begin position="97"/>
        <end position="117"/>
    </location>
</feature>
<gene>
    <name evidence="8" type="ORF">LUZ63_019136</name>
</gene>
<dbReference type="InterPro" id="IPR037185">
    <property type="entry name" value="EmrE-like"/>
</dbReference>
<feature type="transmembrane region" description="Helical" evidence="6">
    <location>
        <begin position="211"/>
        <end position="232"/>
    </location>
</feature>
<organism evidence="8 9">
    <name type="scientific">Rhynchospora breviuscula</name>
    <dbReference type="NCBI Taxonomy" id="2022672"/>
    <lineage>
        <taxon>Eukaryota</taxon>
        <taxon>Viridiplantae</taxon>
        <taxon>Streptophyta</taxon>
        <taxon>Embryophyta</taxon>
        <taxon>Tracheophyta</taxon>
        <taxon>Spermatophyta</taxon>
        <taxon>Magnoliopsida</taxon>
        <taxon>Liliopsida</taxon>
        <taxon>Poales</taxon>
        <taxon>Cyperaceae</taxon>
        <taxon>Cyperoideae</taxon>
        <taxon>Rhynchosporeae</taxon>
        <taxon>Rhynchospora</taxon>
    </lineage>
</organism>
<comment type="caution">
    <text evidence="8">The sequence shown here is derived from an EMBL/GenBank/DDBJ whole genome shotgun (WGS) entry which is preliminary data.</text>
</comment>
<dbReference type="GO" id="GO:0016020">
    <property type="term" value="C:membrane"/>
    <property type="evidence" value="ECO:0007669"/>
    <property type="project" value="UniProtKB-SubCell"/>
</dbReference>
<dbReference type="EMBL" id="JAMQYH010000005">
    <property type="protein sequence ID" value="KAJ1687746.1"/>
    <property type="molecule type" value="Genomic_DNA"/>
</dbReference>
<keyword evidence="9" id="KW-1185">Reference proteome</keyword>
<feature type="transmembrane region" description="Helical" evidence="6">
    <location>
        <begin position="7"/>
        <end position="24"/>
    </location>
</feature>
<feature type="transmembrane region" description="Helical" evidence="6">
    <location>
        <begin position="275"/>
        <end position="296"/>
    </location>
</feature>
<evidence type="ECO:0000256" key="4">
    <source>
        <dbReference type="ARBA" id="ARBA00022989"/>
    </source>
</evidence>
<dbReference type="SUPFAM" id="SSF103481">
    <property type="entry name" value="Multidrug resistance efflux transporter EmrE"/>
    <property type="match status" value="2"/>
</dbReference>
<evidence type="ECO:0000313" key="8">
    <source>
        <dbReference type="EMBL" id="KAJ1687746.1"/>
    </source>
</evidence>
<dbReference type="GO" id="GO:0022857">
    <property type="term" value="F:transmembrane transporter activity"/>
    <property type="evidence" value="ECO:0007669"/>
    <property type="project" value="InterPro"/>
</dbReference>
<dbReference type="InterPro" id="IPR030184">
    <property type="entry name" value="WAT1-related"/>
</dbReference>
<name>A0A9Q0HIM4_9POAL</name>
<dbReference type="PANTHER" id="PTHR31218">
    <property type="entry name" value="WAT1-RELATED PROTEIN"/>
    <property type="match status" value="1"/>
</dbReference>
<evidence type="ECO:0000256" key="6">
    <source>
        <dbReference type="RuleBase" id="RU363077"/>
    </source>
</evidence>
<accession>A0A9Q0HIM4</accession>
<comment type="subcellular location">
    <subcellularLocation>
        <location evidence="1 6">Membrane</location>
        <topology evidence="1 6">Multi-pass membrane protein</topology>
    </subcellularLocation>
</comment>
<evidence type="ECO:0000259" key="7">
    <source>
        <dbReference type="Pfam" id="PF00892"/>
    </source>
</evidence>
<evidence type="ECO:0000313" key="9">
    <source>
        <dbReference type="Proteomes" id="UP001151287"/>
    </source>
</evidence>
<feature type="transmembrane region" description="Helical" evidence="6">
    <location>
        <begin position="302"/>
        <end position="320"/>
    </location>
</feature>
<proteinExistence type="inferred from homology"/>
<dbReference type="OrthoDB" id="700300at2759"/>
<feature type="transmembrane region" description="Helical" evidence="6">
    <location>
        <begin position="129"/>
        <end position="149"/>
    </location>
</feature>
<dbReference type="InterPro" id="IPR000620">
    <property type="entry name" value="EamA_dom"/>
</dbReference>
<dbReference type="Proteomes" id="UP001151287">
    <property type="component" value="Unassembled WGS sequence"/>
</dbReference>
<protein>
    <recommendedName>
        <fullName evidence="6">WAT1-related protein</fullName>
    </recommendedName>
</protein>
<reference evidence="8" key="1">
    <citation type="journal article" date="2022" name="Cell">
        <title>Repeat-based holocentromeres influence genome architecture and karyotype evolution.</title>
        <authorList>
            <person name="Hofstatter P.G."/>
            <person name="Thangavel G."/>
            <person name="Lux T."/>
            <person name="Neumann P."/>
            <person name="Vondrak T."/>
            <person name="Novak P."/>
            <person name="Zhang M."/>
            <person name="Costa L."/>
            <person name="Castellani M."/>
            <person name="Scott A."/>
            <person name="Toegelov H."/>
            <person name="Fuchs J."/>
            <person name="Mata-Sucre Y."/>
            <person name="Dias Y."/>
            <person name="Vanzela A.L.L."/>
            <person name="Huettel B."/>
            <person name="Almeida C.C.S."/>
            <person name="Simkova H."/>
            <person name="Souza G."/>
            <person name="Pedrosa-Harand A."/>
            <person name="Macas J."/>
            <person name="Mayer K.F.X."/>
            <person name="Houben A."/>
            <person name="Marques A."/>
        </authorList>
    </citation>
    <scope>NUCLEOTIDE SEQUENCE</scope>
    <source>
        <strain evidence="8">RhyBre1mFocal</strain>
    </source>
</reference>
<comment type="similarity">
    <text evidence="2 6">Belongs to the drug/metabolite transporter (DMT) superfamily. Plant drug/metabolite exporter (P-DME) (TC 2.A.7.4) family.</text>
</comment>
<evidence type="ECO:0000256" key="1">
    <source>
        <dbReference type="ARBA" id="ARBA00004141"/>
    </source>
</evidence>
<keyword evidence="4 6" id="KW-1133">Transmembrane helix</keyword>
<feature type="transmembrane region" description="Helical" evidence="6">
    <location>
        <begin position="179"/>
        <end position="199"/>
    </location>
</feature>
<keyword evidence="3 6" id="KW-0812">Transmembrane</keyword>
<feature type="transmembrane region" description="Helical" evidence="6">
    <location>
        <begin position="36"/>
        <end position="56"/>
    </location>
</feature>
<feature type="domain" description="EamA" evidence="7">
    <location>
        <begin position="6"/>
        <end position="143"/>
    </location>
</feature>
<dbReference type="AlphaFoldDB" id="A0A9Q0HIM4"/>
<feature type="transmembrane region" description="Helical" evidence="6">
    <location>
        <begin position="68"/>
        <end position="91"/>
    </location>
</feature>